<accession>A0A5B7GEW1</accession>
<evidence type="ECO:0000313" key="1">
    <source>
        <dbReference type="EMBL" id="MPC57492.1"/>
    </source>
</evidence>
<dbReference type="Proteomes" id="UP000324222">
    <property type="component" value="Unassembled WGS sequence"/>
</dbReference>
<proteinExistence type="predicted"/>
<gene>
    <name evidence="1" type="ORF">E2C01_051473</name>
</gene>
<keyword evidence="2" id="KW-1185">Reference proteome</keyword>
<evidence type="ECO:0000313" key="2">
    <source>
        <dbReference type="Proteomes" id="UP000324222"/>
    </source>
</evidence>
<organism evidence="1 2">
    <name type="scientific">Portunus trituberculatus</name>
    <name type="common">Swimming crab</name>
    <name type="synonym">Neptunus trituberculatus</name>
    <dbReference type="NCBI Taxonomy" id="210409"/>
    <lineage>
        <taxon>Eukaryota</taxon>
        <taxon>Metazoa</taxon>
        <taxon>Ecdysozoa</taxon>
        <taxon>Arthropoda</taxon>
        <taxon>Crustacea</taxon>
        <taxon>Multicrustacea</taxon>
        <taxon>Malacostraca</taxon>
        <taxon>Eumalacostraca</taxon>
        <taxon>Eucarida</taxon>
        <taxon>Decapoda</taxon>
        <taxon>Pleocyemata</taxon>
        <taxon>Brachyura</taxon>
        <taxon>Eubrachyura</taxon>
        <taxon>Portunoidea</taxon>
        <taxon>Portunidae</taxon>
        <taxon>Portuninae</taxon>
        <taxon>Portunus</taxon>
    </lineage>
</organism>
<reference evidence="1 2" key="1">
    <citation type="submission" date="2019-05" db="EMBL/GenBank/DDBJ databases">
        <title>Another draft genome of Portunus trituberculatus and its Hox gene families provides insights of decapod evolution.</title>
        <authorList>
            <person name="Jeong J.-H."/>
            <person name="Song I."/>
            <person name="Kim S."/>
            <person name="Choi T."/>
            <person name="Kim D."/>
            <person name="Ryu S."/>
            <person name="Kim W."/>
        </authorList>
    </citation>
    <scope>NUCLEOTIDE SEQUENCE [LARGE SCALE GENOMIC DNA]</scope>
    <source>
        <tissue evidence="1">Muscle</tissue>
    </source>
</reference>
<comment type="caution">
    <text evidence="1">The sequence shown here is derived from an EMBL/GenBank/DDBJ whole genome shotgun (WGS) entry which is preliminary data.</text>
</comment>
<dbReference type="AlphaFoldDB" id="A0A5B7GEW1"/>
<name>A0A5B7GEW1_PORTR</name>
<dbReference type="EMBL" id="VSRR010014826">
    <property type="protein sequence ID" value="MPC57492.1"/>
    <property type="molecule type" value="Genomic_DNA"/>
</dbReference>
<sequence length="83" mass="9074">MKVRRLLRRASLNSPIYVLERKLKFSITLTPGSSSSATTSWLCSPAGKPSPSQIAFPLLPSSICLILALTLPPSEYTRFLQAP</sequence>
<protein>
    <submittedName>
        <fullName evidence="1">Uncharacterized protein</fullName>
    </submittedName>
</protein>